<gene>
    <name evidence="2" type="ORF">NP075_14670</name>
</gene>
<accession>A0ABY5K3J2</accession>
<sequence length="241" mass="24801">MMDELLEDMIDPAPSRQDVARRRRAWATGSILVLAGVGVTSLTTSALFTDKDPLTGGISTGTVVLSTGGEDVRFDVPVEGLAPGGAVVAPVVVSNAGSLELRYAVSMAASRATAPNPLPAGVVQGDGLLHDQLRIRVFSGTPCTIEATGGDNPEGEPATGVAVLGDTADLVEGDYGLPTDMTPIVGDPQTGQDTDDRVLEGVTTQETLCVRADLSSAAGNTYQNTATSLTFQLDSEQTVNN</sequence>
<reference evidence="2 3" key="1">
    <citation type="submission" date="2022-07" db="EMBL/GenBank/DDBJ databases">
        <title>Novel species in genus cellulomonas.</title>
        <authorList>
            <person name="Ye L."/>
        </authorList>
    </citation>
    <scope>NUCLEOTIDE SEQUENCE [LARGE SCALE GENOMIC DNA]</scope>
    <source>
        <strain evidence="3">zg-Y908</strain>
    </source>
</reference>
<evidence type="ECO:0000313" key="2">
    <source>
        <dbReference type="EMBL" id="UUI64353.1"/>
    </source>
</evidence>
<evidence type="ECO:0008006" key="4">
    <source>
        <dbReference type="Google" id="ProtNLM"/>
    </source>
</evidence>
<organism evidence="2 3">
    <name type="scientific">Cellulomonas wangsupingiae</name>
    <dbReference type="NCBI Taxonomy" id="2968085"/>
    <lineage>
        <taxon>Bacteria</taxon>
        <taxon>Bacillati</taxon>
        <taxon>Actinomycetota</taxon>
        <taxon>Actinomycetes</taxon>
        <taxon>Micrococcales</taxon>
        <taxon>Cellulomonadaceae</taxon>
        <taxon>Cellulomonas</taxon>
    </lineage>
</organism>
<keyword evidence="1" id="KW-0472">Membrane</keyword>
<dbReference type="RefSeq" id="WP_227565258.1">
    <property type="nucleotide sequence ID" value="NZ_CP101989.1"/>
</dbReference>
<dbReference type="Proteomes" id="UP001317322">
    <property type="component" value="Chromosome"/>
</dbReference>
<keyword evidence="1" id="KW-0812">Transmembrane</keyword>
<name>A0ABY5K3J2_9CELL</name>
<keyword evidence="3" id="KW-1185">Reference proteome</keyword>
<dbReference type="EMBL" id="CP101989">
    <property type="protein sequence ID" value="UUI64353.1"/>
    <property type="molecule type" value="Genomic_DNA"/>
</dbReference>
<proteinExistence type="predicted"/>
<feature type="transmembrane region" description="Helical" evidence="1">
    <location>
        <begin position="25"/>
        <end position="48"/>
    </location>
</feature>
<evidence type="ECO:0000313" key="3">
    <source>
        <dbReference type="Proteomes" id="UP001317322"/>
    </source>
</evidence>
<protein>
    <recommendedName>
        <fullName evidence="4">SipW-cognate class signal peptide</fullName>
    </recommendedName>
</protein>
<keyword evidence="1" id="KW-1133">Transmembrane helix</keyword>
<evidence type="ECO:0000256" key="1">
    <source>
        <dbReference type="SAM" id="Phobius"/>
    </source>
</evidence>